<name>A0A4C1ZTV7_EUMVA</name>
<feature type="compositionally biased region" description="Gly residues" evidence="1">
    <location>
        <begin position="105"/>
        <end position="121"/>
    </location>
</feature>
<organism evidence="2 3">
    <name type="scientific">Eumeta variegata</name>
    <name type="common">Bagworm moth</name>
    <name type="synonym">Eumeta japonica</name>
    <dbReference type="NCBI Taxonomy" id="151549"/>
    <lineage>
        <taxon>Eukaryota</taxon>
        <taxon>Metazoa</taxon>
        <taxon>Ecdysozoa</taxon>
        <taxon>Arthropoda</taxon>
        <taxon>Hexapoda</taxon>
        <taxon>Insecta</taxon>
        <taxon>Pterygota</taxon>
        <taxon>Neoptera</taxon>
        <taxon>Endopterygota</taxon>
        <taxon>Lepidoptera</taxon>
        <taxon>Glossata</taxon>
        <taxon>Ditrysia</taxon>
        <taxon>Tineoidea</taxon>
        <taxon>Psychidae</taxon>
        <taxon>Oiketicinae</taxon>
        <taxon>Eumeta</taxon>
    </lineage>
</organism>
<keyword evidence="3" id="KW-1185">Reference proteome</keyword>
<gene>
    <name evidence="2" type="ORF">EVAR_64901_1</name>
</gene>
<feature type="region of interest" description="Disordered" evidence="1">
    <location>
        <begin position="32"/>
        <end position="68"/>
    </location>
</feature>
<proteinExistence type="predicted"/>
<dbReference type="AlphaFoldDB" id="A0A4C1ZTV7"/>
<feature type="compositionally biased region" description="Low complexity" evidence="1">
    <location>
        <begin position="55"/>
        <end position="66"/>
    </location>
</feature>
<dbReference type="Proteomes" id="UP000299102">
    <property type="component" value="Unassembled WGS sequence"/>
</dbReference>
<sequence>MVPDNRSLHMCRPGRTVCEDYARISVELAHRGRARRGRRVRPRRHTTTLSVGKKPACAPPATAAAPSLSNSRLHWNKRGRGLLIPNSTSNAFVASSSVLSSHTAAGGGRRAAGGGRPAASP</sequence>
<evidence type="ECO:0000256" key="1">
    <source>
        <dbReference type="SAM" id="MobiDB-lite"/>
    </source>
</evidence>
<dbReference type="EMBL" id="BGZK01002168">
    <property type="protein sequence ID" value="GBP91420.1"/>
    <property type="molecule type" value="Genomic_DNA"/>
</dbReference>
<accession>A0A4C1ZTV7</accession>
<protein>
    <submittedName>
        <fullName evidence="2">Uncharacterized protein</fullName>
    </submittedName>
</protein>
<feature type="region of interest" description="Disordered" evidence="1">
    <location>
        <begin position="96"/>
        <end position="121"/>
    </location>
</feature>
<evidence type="ECO:0000313" key="3">
    <source>
        <dbReference type="Proteomes" id="UP000299102"/>
    </source>
</evidence>
<feature type="compositionally biased region" description="Basic residues" evidence="1">
    <location>
        <begin position="32"/>
        <end position="46"/>
    </location>
</feature>
<comment type="caution">
    <text evidence="2">The sequence shown here is derived from an EMBL/GenBank/DDBJ whole genome shotgun (WGS) entry which is preliminary data.</text>
</comment>
<reference evidence="2 3" key="1">
    <citation type="journal article" date="2019" name="Commun. Biol.">
        <title>The bagworm genome reveals a unique fibroin gene that provides high tensile strength.</title>
        <authorList>
            <person name="Kono N."/>
            <person name="Nakamura H."/>
            <person name="Ohtoshi R."/>
            <person name="Tomita M."/>
            <person name="Numata K."/>
            <person name="Arakawa K."/>
        </authorList>
    </citation>
    <scope>NUCLEOTIDE SEQUENCE [LARGE SCALE GENOMIC DNA]</scope>
</reference>
<evidence type="ECO:0000313" key="2">
    <source>
        <dbReference type="EMBL" id="GBP91420.1"/>
    </source>
</evidence>